<accession>A0A1V0PDK6</accession>
<keyword evidence="1" id="KW-0472">Membrane</keyword>
<dbReference type="EMBL" id="CP016746">
    <property type="protein sequence ID" value="ARE27299.1"/>
    <property type="molecule type" value="Genomic_DNA"/>
</dbReference>
<sequence length="298" mass="34986">MKEKYQIPLRITKNFMYNKVSLNAWVKWINIDVKPFTLGSVIMSGVFFLLALFLIPVLGSNISVYLIICISMIFIVRTLVKVNDFDYFGLYDYKLAALYFLKPLSRRKKIVLEEETFKKVNFLPLNYTNKKKLEGTYTNFKEEYVRIYEVRGNASRMLFSERKNDLLTNVKNFYNNLPHNVEILQTEVTSMHDVQENINQLLVFKENLKGNHIEAKEALIDEEIGAIKKVAAKTKKQYFIAISTQLSKLDELEDLMLTNINEDAYFSYCRQILDDEFETVVKEIFLLNPAKFKKRKKA</sequence>
<gene>
    <name evidence="2" type="ORF">LLJM1_04795</name>
</gene>
<dbReference type="RefSeq" id="WP_153041312.1">
    <property type="nucleotide sequence ID" value="NZ_CP016746.2"/>
</dbReference>
<geneLocation type="plasmid" evidence="3">
    <name>pmpjm1</name>
</geneLocation>
<feature type="transmembrane region" description="Helical" evidence="1">
    <location>
        <begin position="36"/>
        <end position="56"/>
    </location>
</feature>
<dbReference type="AlphaFoldDB" id="A0A1V0PDK6"/>
<keyword evidence="1" id="KW-1133">Transmembrane helix</keyword>
<evidence type="ECO:0000256" key="1">
    <source>
        <dbReference type="SAM" id="Phobius"/>
    </source>
</evidence>
<proteinExistence type="predicted"/>
<evidence type="ECO:0000313" key="3">
    <source>
        <dbReference type="Proteomes" id="UP000191806"/>
    </source>
</evidence>
<protein>
    <submittedName>
        <fullName evidence="2">Uncharacterized protein</fullName>
    </submittedName>
</protein>
<evidence type="ECO:0000313" key="2">
    <source>
        <dbReference type="EMBL" id="ARE27299.1"/>
    </source>
</evidence>
<keyword evidence="1" id="KW-0812">Transmembrane</keyword>
<feature type="transmembrane region" description="Helical" evidence="1">
    <location>
        <begin position="62"/>
        <end position="80"/>
    </location>
</feature>
<dbReference type="Proteomes" id="UP000191806">
    <property type="component" value="Plasmid pJM1A"/>
</dbReference>
<name>A0A1V0PDK6_LACLC</name>
<organism evidence="2 3">
    <name type="scientific">Lactococcus lactis subsp. cremoris</name>
    <name type="common">Streptococcus cremoris</name>
    <dbReference type="NCBI Taxonomy" id="1359"/>
    <lineage>
        <taxon>Bacteria</taxon>
        <taxon>Bacillati</taxon>
        <taxon>Bacillota</taxon>
        <taxon>Bacilli</taxon>
        <taxon>Lactobacillales</taxon>
        <taxon>Streptococcaceae</taxon>
        <taxon>Lactococcus</taxon>
    </lineage>
</organism>
<reference evidence="2 3" key="1">
    <citation type="journal article" date="2017" name="BMC Genomics">
        <title>Comparative and functional genomics of the Lactococcus lactis taxon; insights into evolution and niche adaptation.</title>
        <authorList>
            <person name="Kelleher P."/>
            <person name="Bottacini F."/>
            <person name="Mahony J."/>
            <person name="Kilcawley K.N."/>
            <person name="van Sinderen D."/>
        </authorList>
    </citation>
    <scope>NUCLEOTIDE SEQUENCE [LARGE SCALE GENOMIC DNA]</scope>
    <source>
        <strain evidence="2 3">JM1</strain>
        <plasmid evidence="3">pmpjm1</plasmid>
    </source>
</reference>
<keyword evidence="2" id="KW-0614">Plasmid</keyword>